<reference evidence="6" key="1">
    <citation type="journal article" date="2014" name="Genome Announc.">
        <title>Draft genome sequence of Colletotrichum sublineola, a destructive pathogen of cultivated sorghum.</title>
        <authorList>
            <person name="Baroncelli R."/>
            <person name="Sanz-Martin J.M."/>
            <person name="Rech G.E."/>
            <person name="Sukno S.A."/>
            <person name="Thon M.R."/>
        </authorList>
    </citation>
    <scope>NUCLEOTIDE SEQUENCE [LARGE SCALE GENOMIC DNA]</scope>
    <source>
        <strain evidence="6">TX430BB</strain>
    </source>
</reference>
<accession>A0A066X8B6</accession>
<evidence type="ECO:0000256" key="2">
    <source>
        <dbReference type="PROSITE-ProRule" id="PRU00023"/>
    </source>
</evidence>
<dbReference type="EMBL" id="JMSE01001178">
    <property type="protein sequence ID" value="KDN63929.1"/>
    <property type="molecule type" value="Genomic_DNA"/>
</dbReference>
<feature type="repeat" description="ANK" evidence="2">
    <location>
        <begin position="788"/>
        <end position="820"/>
    </location>
</feature>
<dbReference type="InterPro" id="IPR036770">
    <property type="entry name" value="Ankyrin_rpt-contain_sf"/>
</dbReference>
<dbReference type="eggNOG" id="KOG0504">
    <property type="taxonomic scope" value="Eukaryota"/>
</dbReference>
<proteinExistence type="predicted"/>
<dbReference type="PROSITE" id="PS50088">
    <property type="entry name" value="ANK_REPEAT"/>
    <property type="match status" value="7"/>
</dbReference>
<dbReference type="SUPFAM" id="SSF48403">
    <property type="entry name" value="Ankyrin repeat"/>
    <property type="match status" value="1"/>
</dbReference>
<evidence type="ECO:0000259" key="4">
    <source>
        <dbReference type="Pfam" id="PF24883"/>
    </source>
</evidence>
<dbReference type="AlphaFoldDB" id="A0A066X8B6"/>
<feature type="domain" description="Nephrocystin 3-like N-terminal" evidence="4">
    <location>
        <begin position="79"/>
        <end position="254"/>
    </location>
</feature>
<comment type="caution">
    <text evidence="5">The sequence shown here is derived from an EMBL/GenBank/DDBJ whole genome shotgun (WGS) entry which is preliminary data.</text>
</comment>
<dbReference type="SMART" id="SM00248">
    <property type="entry name" value="ANK"/>
    <property type="match status" value="8"/>
</dbReference>
<evidence type="ECO:0000313" key="6">
    <source>
        <dbReference type="Proteomes" id="UP000027238"/>
    </source>
</evidence>
<dbReference type="STRING" id="1173701.A0A066X8B6"/>
<keyword evidence="2" id="KW-0040">ANK repeat</keyword>
<gene>
    <name evidence="5" type="ORF">CSUB01_06562</name>
</gene>
<name>A0A066X8B6_COLSU</name>
<feature type="repeat" description="ANK" evidence="2">
    <location>
        <begin position="626"/>
        <end position="658"/>
    </location>
</feature>
<dbReference type="OMA" id="IVQIFLE"/>
<dbReference type="SUPFAM" id="SSF52540">
    <property type="entry name" value="P-loop containing nucleoside triphosphate hydrolases"/>
    <property type="match status" value="1"/>
</dbReference>
<keyword evidence="1" id="KW-0677">Repeat</keyword>
<feature type="repeat" description="ANK" evidence="2">
    <location>
        <begin position="659"/>
        <end position="691"/>
    </location>
</feature>
<dbReference type="InterPro" id="IPR027417">
    <property type="entry name" value="P-loop_NTPase"/>
</dbReference>
<dbReference type="Pfam" id="PF12796">
    <property type="entry name" value="Ank_2"/>
    <property type="match status" value="2"/>
</dbReference>
<dbReference type="Pfam" id="PF13637">
    <property type="entry name" value="Ank_4"/>
    <property type="match status" value="1"/>
</dbReference>
<dbReference type="Proteomes" id="UP000027238">
    <property type="component" value="Unassembled WGS sequence"/>
</dbReference>
<protein>
    <submittedName>
        <fullName evidence="5">Putative ankyrin repeat domain-containing protein</fullName>
    </submittedName>
</protein>
<dbReference type="HOGENOM" id="CLU_000288_34_14_1"/>
<evidence type="ECO:0000313" key="5">
    <source>
        <dbReference type="EMBL" id="KDN63929.1"/>
    </source>
</evidence>
<dbReference type="InterPro" id="IPR002110">
    <property type="entry name" value="Ankyrin_rpt"/>
</dbReference>
<dbReference type="Pfam" id="PF24883">
    <property type="entry name" value="NPHP3_N"/>
    <property type="match status" value="1"/>
</dbReference>
<evidence type="ECO:0000256" key="1">
    <source>
        <dbReference type="ARBA" id="ARBA00022737"/>
    </source>
</evidence>
<feature type="coiled-coil region" evidence="3">
    <location>
        <begin position="33"/>
        <end position="60"/>
    </location>
</feature>
<dbReference type="PANTHER" id="PTHR10039">
    <property type="entry name" value="AMELOGENIN"/>
    <property type="match status" value="1"/>
</dbReference>
<sequence length="858" mass="95389">MAERAAPMQSFGSTEAHNALVGNQFSGQTNIIFQGTFDVAQRLEDEKKELEKEKEDCLRSLTFREINARRHDIVPAHQDTCDWLFDTLEFRQWMNPDCLQNHNGVFWIKGKPGVGKSTLMKHAFHHFRKSITSDYLLMAYFFNARGEMLEKTPLGMLRSIVYQLLQTDDALYIQFREYFLTASLESGWQWRQAELQEFMRWAVIQPLSKPLLLIIDALDECNESDVRDVVKFLESLSILASLANTGLKICLSSRHYPSITMAKAVELTVENSKDHGTDISKYINKRLTVNDADIKSEVRRRADGIFLWVVIVVTLLNKAYDEGQAEAMWKTLEEVPADLETMFSAILIKNDSSTAETVCMLQWMLFSLRPLTPQELFAAVVGLPVPKIDVIQRRINTSSKGLIEIRKGRTNSVQFIHLSVRDFLVRYKRLHILDPTLGSEPFTTIHDRLGARCWSSVKEAFITPTSITHMWNCRDKDPFLKYAASHILQHADRALSSDATIQSGGDWGGAEMCPSGASYRTSIHHWLRENARWLEWSALFRAIRSYKERFHELELQPEQKTDLSFIHILAILKLPNLARALPEDTDINQKGGPYGHALQAASYGGSLELVELFIERGAYVNARGGYYGNALQAALSRGSSEIANLLLRYGADVNAQGGYYGNALQAASSAGRLDTVKMLLEKGANVNAQGGHYGNALQAASYGGSSELVKLFLKKGAYVNAQGDNALQVSSKEEHLETVKLLLKEGADVNAQGGYYGNALQAASAAGRLDTVEVLLEQGANINAQGGHYGNALQAASIRGSPDMMELFLKKGADINAQGGLYGNALQAALNGGSMKMIKLLIDNGANVDQQGGDSRNY</sequence>
<dbReference type="OrthoDB" id="4772757at2759"/>
<dbReference type="PANTHER" id="PTHR10039:SF5">
    <property type="entry name" value="NACHT DOMAIN-CONTAINING PROTEIN"/>
    <property type="match status" value="1"/>
</dbReference>
<dbReference type="PROSITE" id="PS50297">
    <property type="entry name" value="ANK_REP_REGION"/>
    <property type="match status" value="4"/>
</dbReference>
<feature type="repeat" description="ANK" evidence="2">
    <location>
        <begin position="824"/>
        <end position="853"/>
    </location>
</feature>
<dbReference type="Gene3D" id="1.25.40.20">
    <property type="entry name" value="Ankyrin repeat-containing domain"/>
    <property type="match status" value="2"/>
</dbReference>
<evidence type="ECO:0000256" key="3">
    <source>
        <dbReference type="SAM" id="Coils"/>
    </source>
</evidence>
<feature type="repeat" description="ANK" evidence="2">
    <location>
        <begin position="755"/>
        <end position="787"/>
    </location>
</feature>
<dbReference type="InterPro" id="IPR056884">
    <property type="entry name" value="NPHP3-like_N"/>
</dbReference>
<organism evidence="5 6">
    <name type="scientific">Colletotrichum sublineola</name>
    <name type="common">Sorghum anthracnose fungus</name>
    <dbReference type="NCBI Taxonomy" id="1173701"/>
    <lineage>
        <taxon>Eukaryota</taxon>
        <taxon>Fungi</taxon>
        <taxon>Dikarya</taxon>
        <taxon>Ascomycota</taxon>
        <taxon>Pezizomycotina</taxon>
        <taxon>Sordariomycetes</taxon>
        <taxon>Hypocreomycetidae</taxon>
        <taxon>Glomerellales</taxon>
        <taxon>Glomerellaceae</taxon>
        <taxon>Colletotrichum</taxon>
        <taxon>Colletotrichum graminicola species complex</taxon>
    </lineage>
</organism>
<feature type="repeat" description="ANK" evidence="2">
    <location>
        <begin position="722"/>
        <end position="754"/>
    </location>
</feature>
<keyword evidence="3" id="KW-0175">Coiled coil</keyword>
<feature type="repeat" description="ANK" evidence="2">
    <location>
        <begin position="692"/>
        <end position="724"/>
    </location>
</feature>
<dbReference type="Gene3D" id="3.40.50.300">
    <property type="entry name" value="P-loop containing nucleotide triphosphate hydrolases"/>
    <property type="match status" value="1"/>
</dbReference>
<keyword evidence="6" id="KW-1185">Reference proteome</keyword>